<evidence type="ECO:0000256" key="11">
    <source>
        <dbReference type="ARBA" id="ARBA00060547"/>
    </source>
</evidence>
<comment type="function">
    <text evidence="2">Catalyzes the hydrolysis of N-formyl-L-kynurenine to L-kynurenine, the second step in the kynurenine pathway of tryptophan degradation.</text>
</comment>
<dbReference type="PANTHER" id="PTHR31118">
    <property type="entry name" value="CYCLASE-LIKE PROTEIN 2"/>
    <property type="match status" value="1"/>
</dbReference>
<sequence length="207" mass="23558">MKIYDVSRPIQVDMAVYKNKDFKKPSWRIDTRYEDTTVNESSLCMNLHTGTHVDAPFHMIDGGTTMEDIDLDLYMGRARLIDLSGVEEFIHKKDLEPHDIQPEERIIIRTRNSYSDEFDPNFVYIEEDAAAYLRDIGIKTLGIDAMSIERGKKDHPTHSIILGAGIGVIEDMRLKDVPVGEYELRALPLRLVGAEASPVRAILIKID</sequence>
<dbReference type="AlphaFoldDB" id="A0A135YW79"/>
<dbReference type="PANTHER" id="PTHR31118:SF12">
    <property type="entry name" value="CYCLASE-LIKE PROTEIN 2"/>
    <property type="match status" value="1"/>
</dbReference>
<dbReference type="EMBL" id="LSQZ01000019">
    <property type="protein sequence ID" value="KXI13640.1"/>
    <property type="molecule type" value="Genomic_DNA"/>
</dbReference>
<comment type="pathway">
    <text evidence="11">Amino-acid degradation; L-tryptophan degradation via kynurenine pathway; L-kynurenine from L-tryptophan: step 2/2.</text>
</comment>
<keyword evidence="7 13" id="KW-0378">Hydrolase</keyword>
<evidence type="ECO:0000313" key="12">
    <source>
        <dbReference type="EMBL" id="KXI13640.1"/>
    </source>
</evidence>
<dbReference type="Proteomes" id="UP000255101">
    <property type="component" value="Unassembled WGS sequence"/>
</dbReference>
<evidence type="ECO:0000256" key="6">
    <source>
        <dbReference type="ARBA" id="ARBA00022723"/>
    </source>
</evidence>
<proteinExistence type="predicted"/>
<keyword evidence="6" id="KW-0479">Metal-binding</keyword>
<evidence type="ECO:0000256" key="1">
    <source>
        <dbReference type="ARBA" id="ARBA00001947"/>
    </source>
</evidence>
<comment type="subunit">
    <text evidence="3">Homodimer.</text>
</comment>
<dbReference type="eggNOG" id="COG1878">
    <property type="taxonomic scope" value="Bacteria"/>
</dbReference>
<dbReference type="Gene3D" id="3.50.30.50">
    <property type="entry name" value="Putative cyclase"/>
    <property type="match status" value="1"/>
</dbReference>
<dbReference type="GO" id="GO:0004061">
    <property type="term" value="F:arylformamidase activity"/>
    <property type="evidence" value="ECO:0007669"/>
    <property type="project" value="UniProtKB-EC"/>
</dbReference>
<keyword evidence="8" id="KW-0862">Zinc</keyword>
<evidence type="ECO:0000313" key="15">
    <source>
        <dbReference type="Proteomes" id="UP000255101"/>
    </source>
</evidence>
<evidence type="ECO:0000313" key="14">
    <source>
        <dbReference type="Proteomes" id="UP000070326"/>
    </source>
</evidence>
<evidence type="ECO:0000256" key="4">
    <source>
        <dbReference type="ARBA" id="ARBA00012930"/>
    </source>
</evidence>
<reference evidence="12 14" key="1">
    <citation type="submission" date="2016-02" db="EMBL/GenBank/DDBJ databases">
        <authorList>
            <person name="Wen L."/>
            <person name="He K."/>
            <person name="Yang H."/>
        </authorList>
    </citation>
    <scope>NUCLEOTIDE SEQUENCE [LARGE SCALE GENOMIC DNA]</scope>
    <source>
        <strain evidence="12 14">MJR8628A</strain>
    </source>
</reference>
<evidence type="ECO:0000256" key="8">
    <source>
        <dbReference type="ARBA" id="ARBA00022833"/>
    </source>
</evidence>
<dbReference type="InterPro" id="IPR007325">
    <property type="entry name" value="KFase/CYL"/>
</dbReference>
<dbReference type="Pfam" id="PF04199">
    <property type="entry name" value="Cyclase"/>
    <property type="match status" value="1"/>
</dbReference>
<name>A0A135YW79_9FIRM</name>
<dbReference type="STRING" id="1261.HMPREF3195_00629"/>
<dbReference type="InterPro" id="IPR037175">
    <property type="entry name" value="KFase_sf"/>
</dbReference>
<dbReference type="PATRIC" id="fig|1261.3.peg.1438"/>
<organism evidence="12 14">
    <name type="scientific">Peptostreptococcus anaerobius</name>
    <dbReference type="NCBI Taxonomy" id="1261"/>
    <lineage>
        <taxon>Bacteria</taxon>
        <taxon>Bacillati</taxon>
        <taxon>Bacillota</taxon>
        <taxon>Clostridia</taxon>
        <taxon>Peptostreptococcales</taxon>
        <taxon>Peptostreptococcaceae</taxon>
        <taxon>Peptostreptococcus</taxon>
    </lineage>
</organism>
<evidence type="ECO:0000256" key="9">
    <source>
        <dbReference type="ARBA" id="ARBA00023079"/>
    </source>
</evidence>
<dbReference type="SUPFAM" id="SSF102198">
    <property type="entry name" value="Putative cyclase"/>
    <property type="match status" value="1"/>
</dbReference>
<evidence type="ECO:0000256" key="10">
    <source>
        <dbReference type="ARBA" id="ARBA00048496"/>
    </source>
</evidence>
<accession>A0A135YW79</accession>
<protein>
    <recommendedName>
        <fullName evidence="5">Kynurenine formamidase</fullName>
        <ecNumber evidence="4">3.5.1.9</ecNumber>
    </recommendedName>
</protein>
<evidence type="ECO:0000256" key="3">
    <source>
        <dbReference type="ARBA" id="ARBA00011738"/>
    </source>
</evidence>
<comment type="catalytic activity">
    <reaction evidence="10">
        <text>N-formyl-L-kynurenine + H2O = L-kynurenine + formate + H(+)</text>
        <dbReference type="Rhea" id="RHEA:13009"/>
        <dbReference type="ChEBI" id="CHEBI:15377"/>
        <dbReference type="ChEBI" id="CHEBI:15378"/>
        <dbReference type="ChEBI" id="CHEBI:15740"/>
        <dbReference type="ChEBI" id="CHEBI:57959"/>
        <dbReference type="ChEBI" id="CHEBI:58629"/>
        <dbReference type="EC" id="3.5.1.9"/>
    </reaction>
</comment>
<gene>
    <name evidence="13" type="primary">kynB</name>
    <name evidence="12" type="ORF">HMPREF3195_00629</name>
    <name evidence="13" type="ORF">NCTC11460_01767</name>
</gene>
<keyword evidence="9" id="KW-0823">Tryptophan catabolism</keyword>
<dbReference type="EMBL" id="UGTB01000004">
    <property type="protein sequence ID" value="SUB61817.1"/>
    <property type="molecule type" value="Genomic_DNA"/>
</dbReference>
<evidence type="ECO:0000256" key="7">
    <source>
        <dbReference type="ARBA" id="ARBA00022801"/>
    </source>
</evidence>
<evidence type="ECO:0000313" key="13">
    <source>
        <dbReference type="EMBL" id="SUB61817.1"/>
    </source>
</evidence>
<dbReference type="GO" id="GO:0019441">
    <property type="term" value="P:L-tryptophan catabolic process to kynurenine"/>
    <property type="evidence" value="ECO:0007669"/>
    <property type="project" value="InterPro"/>
</dbReference>
<reference evidence="13 15" key="2">
    <citation type="submission" date="2018-06" db="EMBL/GenBank/DDBJ databases">
        <authorList>
            <consortium name="Pathogen Informatics"/>
            <person name="Doyle S."/>
        </authorList>
    </citation>
    <scope>NUCLEOTIDE SEQUENCE [LARGE SCALE GENOMIC DNA]</scope>
    <source>
        <strain evidence="13 15">NCTC11460</strain>
    </source>
</reference>
<dbReference type="RefSeq" id="WP_002845298.1">
    <property type="nucleotide sequence ID" value="NZ_CAXUJS010000023.1"/>
</dbReference>
<dbReference type="GO" id="GO:0046872">
    <property type="term" value="F:metal ion binding"/>
    <property type="evidence" value="ECO:0007669"/>
    <property type="project" value="UniProtKB-KW"/>
</dbReference>
<dbReference type="FunFam" id="3.50.30.50:FF:000001">
    <property type="entry name" value="Kynurenine formamidase"/>
    <property type="match status" value="1"/>
</dbReference>
<evidence type="ECO:0000256" key="2">
    <source>
        <dbReference type="ARBA" id="ARBA00002204"/>
    </source>
</evidence>
<comment type="cofactor">
    <cofactor evidence="1">
        <name>Zn(2+)</name>
        <dbReference type="ChEBI" id="CHEBI:29105"/>
    </cofactor>
</comment>
<dbReference type="Proteomes" id="UP000070326">
    <property type="component" value="Unassembled WGS sequence"/>
</dbReference>
<evidence type="ECO:0000256" key="5">
    <source>
        <dbReference type="ARBA" id="ARBA00014889"/>
    </source>
</evidence>
<dbReference type="EC" id="3.5.1.9" evidence="4"/>